<protein>
    <recommendedName>
        <fullName evidence="5">Kinesin motor domain-containing protein</fullName>
    </recommendedName>
</protein>
<organism evidence="6 7">
    <name type="scientific">Zingiber officinale</name>
    <name type="common">Ginger</name>
    <name type="synonym">Amomum zingiber</name>
    <dbReference type="NCBI Taxonomy" id="94328"/>
    <lineage>
        <taxon>Eukaryota</taxon>
        <taxon>Viridiplantae</taxon>
        <taxon>Streptophyta</taxon>
        <taxon>Embryophyta</taxon>
        <taxon>Tracheophyta</taxon>
        <taxon>Spermatophyta</taxon>
        <taxon>Magnoliopsida</taxon>
        <taxon>Liliopsida</taxon>
        <taxon>Zingiberales</taxon>
        <taxon>Zingiberaceae</taxon>
        <taxon>Zingiber</taxon>
    </lineage>
</organism>
<feature type="compositionally biased region" description="Polar residues" evidence="4">
    <location>
        <begin position="226"/>
        <end position="247"/>
    </location>
</feature>
<dbReference type="GO" id="GO:0005874">
    <property type="term" value="C:microtubule"/>
    <property type="evidence" value="ECO:0007669"/>
    <property type="project" value="UniProtKB-KW"/>
</dbReference>
<comment type="caution">
    <text evidence="3">Lacks conserved residue(s) required for the propagation of feature annotation.</text>
</comment>
<dbReference type="EMBL" id="JACMSC010000007">
    <property type="protein sequence ID" value="KAG6516200.1"/>
    <property type="molecule type" value="Genomic_DNA"/>
</dbReference>
<evidence type="ECO:0000256" key="1">
    <source>
        <dbReference type="ARBA" id="ARBA00022701"/>
    </source>
</evidence>
<dbReference type="PROSITE" id="PS50067">
    <property type="entry name" value="KINESIN_MOTOR_2"/>
    <property type="match status" value="1"/>
</dbReference>
<feature type="domain" description="Kinesin motor" evidence="5">
    <location>
        <begin position="405"/>
        <end position="470"/>
    </location>
</feature>
<evidence type="ECO:0000313" key="7">
    <source>
        <dbReference type="Proteomes" id="UP000734854"/>
    </source>
</evidence>
<proteinExistence type="inferred from homology"/>
<dbReference type="Gene3D" id="6.10.140.1620">
    <property type="match status" value="1"/>
</dbReference>
<keyword evidence="1" id="KW-0493">Microtubule</keyword>
<evidence type="ECO:0000256" key="2">
    <source>
        <dbReference type="ARBA" id="ARBA00023175"/>
    </source>
</evidence>
<dbReference type="InterPro" id="IPR001752">
    <property type="entry name" value="Kinesin_motor_dom"/>
</dbReference>
<dbReference type="GO" id="GO:0003777">
    <property type="term" value="F:microtubule motor activity"/>
    <property type="evidence" value="ECO:0007669"/>
    <property type="project" value="InterPro"/>
</dbReference>
<dbReference type="GO" id="GO:0008017">
    <property type="term" value="F:microtubule binding"/>
    <property type="evidence" value="ECO:0007669"/>
    <property type="project" value="InterPro"/>
</dbReference>
<dbReference type="Proteomes" id="UP000734854">
    <property type="component" value="Unassembled WGS sequence"/>
</dbReference>
<sequence>MSNVFSPGELIGLLRAERVGRALDEAISYRAILLGITRTSLNTQSFISEASFQETARVLAKAALRGRIDWLKGLKENVVLGGIIPVDMLTKFETKSNRVKSVSFHSKRPWVLASLHSGGELNPEEEDYFQDSFAELNPKKSLAKKLKEATLSLKVKTSRSYFKSMFHRSRPQMTNWKGQKPRDAIKIQTWWKTRAEASPPPLLPSRRPSPVSSATEERSTHGILQFLSSSRPPSHASLDSQSTQSSVPHAATLLPPLCTSMEEGKDVEHSRATASSIMPLPKSPSTQYEENGREEEGFHNALLELKDLRSQLHHAAEHCERAFSSAQQKKMILEGTKSYICEVVVAIVDHLGIVSSKLEQSLLANAVVKQTEQRIGCLKQMAIANPIFTHGQLPPRDSLICISITCAGAPERRQGVNKIWMIDLGGSERLLKTQATGRRLEEGKAINLSLSALGDVISALQHKKSHVPYRHEQQAYTSSERFTCFPAGKYLIVGVVDGKNIRANDFASSLSTLVSLEAIVGKDKLVVSTSCTRLSTLSTRQIKLDTEIKGLLLCLQKLMK</sequence>
<feature type="region of interest" description="Disordered" evidence="4">
    <location>
        <begin position="263"/>
        <end position="294"/>
    </location>
</feature>
<feature type="compositionally biased region" description="Low complexity" evidence="4">
    <location>
        <begin position="204"/>
        <end position="213"/>
    </location>
</feature>
<accession>A0A8J5HGV8</accession>
<comment type="similarity">
    <text evidence="3">Belongs to the TRAFAC class myosin-kinesin ATPase superfamily. Kinesin family.</text>
</comment>
<dbReference type="PANTHER" id="PTHR48443:SF2">
    <property type="entry name" value="DNA-DIRECTED RNA POLYMERASE SUBUNIT BETA"/>
    <property type="match status" value="1"/>
</dbReference>
<dbReference type="InterPro" id="IPR036961">
    <property type="entry name" value="Kinesin_motor_dom_sf"/>
</dbReference>
<dbReference type="InterPro" id="IPR027417">
    <property type="entry name" value="P-loop_NTPase"/>
</dbReference>
<evidence type="ECO:0000256" key="4">
    <source>
        <dbReference type="SAM" id="MobiDB-lite"/>
    </source>
</evidence>
<gene>
    <name evidence="6" type="ORF">ZIOFF_026649</name>
</gene>
<comment type="caution">
    <text evidence="6">The sequence shown here is derived from an EMBL/GenBank/DDBJ whole genome shotgun (WGS) entry which is preliminary data.</text>
</comment>
<dbReference type="Pfam" id="PF00225">
    <property type="entry name" value="Kinesin"/>
    <property type="match status" value="1"/>
</dbReference>
<dbReference type="GO" id="GO:0007018">
    <property type="term" value="P:microtubule-based movement"/>
    <property type="evidence" value="ECO:0007669"/>
    <property type="project" value="InterPro"/>
</dbReference>
<dbReference type="Gene3D" id="3.40.850.10">
    <property type="entry name" value="Kinesin motor domain"/>
    <property type="match status" value="1"/>
</dbReference>
<name>A0A8J5HGV8_ZINOF</name>
<feature type="region of interest" description="Disordered" evidence="4">
    <location>
        <begin position="196"/>
        <end position="247"/>
    </location>
</feature>
<evidence type="ECO:0000256" key="3">
    <source>
        <dbReference type="PROSITE-ProRule" id="PRU00283"/>
    </source>
</evidence>
<dbReference type="SUPFAM" id="SSF51726">
    <property type="entry name" value="UROD/MetE-like"/>
    <property type="match status" value="1"/>
</dbReference>
<dbReference type="SMART" id="SM00129">
    <property type="entry name" value="KISc"/>
    <property type="match status" value="1"/>
</dbReference>
<evidence type="ECO:0000313" key="6">
    <source>
        <dbReference type="EMBL" id="KAG6516200.1"/>
    </source>
</evidence>
<dbReference type="GO" id="GO:0005524">
    <property type="term" value="F:ATP binding"/>
    <property type="evidence" value="ECO:0007669"/>
    <property type="project" value="InterPro"/>
</dbReference>
<reference evidence="6 7" key="1">
    <citation type="submission" date="2020-08" db="EMBL/GenBank/DDBJ databases">
        <title>Plant Genome Project.</title>
        <authorList>
            <person name="Zhang R.-G."/>
        </authorList>
    </citation>
    <scope>NUCLEOTIDE SEQUENCE [LARGE SCALE GENOMIC DNA]</scope>
    <source>
        <tissue evidence="6">Rhizome</tissue>
    </source>
</reference>
<dbReference type="Gene3D" id="1.10.150.390">
    <property type="match status" value="1"/>
</dbReference>
<dbReference type="SUPFAM" id="SSF52540">
    <property type="entry name" value="P-loop containing nucleoside triphosphate hydrolases"/>
    <property type="match status" value="1"/>
</dbReference>
<dbReference type="SUPFAM" id="SSF64484">
    <property type="entry name" value="beta and beta-prime subunits of DNA dependent RNA-polymerase"/>
    <property type="match status" value="1"/>
</dbReference>
<keyword evidence="2" id="KW-0505">Motor protein</keyword>
<keyword evidence="7" id="KW-1185">Reference proteome</keyword>
<dbReference type="InterPro" id="IPR038071">
    <property type="entry name" value="UROD/MetE-like_sf"/>
</dbReference>
<dbReference type="PANTHER" id="PTHR48443">
    <property type="entry name" value="DNA-DIRECTED RNA POLYMERASE SUBUNIT BETA"/>
    <property type="match status" value="1"/>
</dbReference>
<evidence type="ECO:0000259" key="5">
    <source>
        <dbReference type="PROSITE" id="PS50067"/>
    </source>
</evidence>
<dbReference type="AlphaFoldDB" id="A0A8J5HGV8"/>